<dbReference type="PANTHER" id="PTHR43669:SF15">
    <property type="entry name" value="OXIDOREDUCTASE, SHORT-CHAIN DEHYDROGENASE_REDUCTASE FAMILY (AFU_ORTHOLOGUE AFUA_1G01330)"/>
    <property type="match status" value="1"/>
</dbReference>
<proteinExistence type="inferred from homology"/>
<evidence type="ECO:0000313" key="5">
    <source>
        <dbReference type="Proteomes" id="UP000654922"/>
    </source>
</evidence>
<dbReference type="InterPro" id="IPR002347">
    <property type="entry name" value="SDR_fam"/>
</dbReference>
<evidence type="ECO:0000256" key="2">
    <source>
        <dbReference type="ARBA" id="ARBA00022857"/>
    </source>
</evidence>
<evidence type="ECO:0008006" key="6">
    <source>
        <dbReference type="Google" id="ProtNLM"/>
    </source>
</evidence>
<protein>
    <recommendedName>
        <fullName evidence="6">Oxidoreductase</fullName>
    </recommendedName>
</protein>
<comment type="caution">
    <text evidence="4">The sequence shown here is derived from an EMBL/GenBank/DDBJ whole genome shotgun (WGS) entry which is preliminary data.</text>
</comment>
<sequence>MAFPYKHVLLIGATAGIGHAMADRLVQAGVKVTAVGRRKHRLDEFVQKHGEQLASAVQCDISILENIPKFAAEIFESYPDVDCLFLNAGIQLPFELDDRGQFDLMPFNLQMNVNFTSLVALTHAFLPFLVAKGSPTSIIFTGSNVAIVPAAPLPAYSASKAALNVFTLCLRDQLQNSNVAVIEISPPPVQTEIHDYMDEETGRKLGMPLDTFTELAFEGLVAGQDQIVIGSIGPAETFNAIIDQRRKAFEDLANLMRAKQK</sequence>
<dbReference type="GO" id="GO:0044550">
    <property type="term" value="P:secondary metabolite biosynthetic process"/>
    <property type="evidence" value="ECO:0007669"/>
    <property type="project" value="UniProtKB-ARBA"/>
</dbReference>
<gene>
    <name evidence="4" type="ORF">CNMCM5623_002353</name>
</gene>
<evidence type="ECO:0000313" key="4">
    <source>
        <dbReference type="EMBL" id="KAF7169689.1"/>
    </source>
</evidence>
<evidence type="ECO:0000256" key="3">
    <source>
        <dbReference type="ARBA" id="ARBA00023002"/>
    </source>
</evidence>
<dbReference type="Gene3D" id="3.40.50.720">
    <property type="entry name" value="NAD(P)-binding Rossmann-like Domain"/>
    <property type="match status" value="1"/>
</dbReference>
<organism evidence="4 5">
    <name type="scientific">Aspergillus felis</name>
    <dbReference type="NCBI Taxonomy" id="1287682"/>
    <lineage>
        <taxon>Eukaryota</taxon>
        <taxon>Fungi</taxon>
        <taxon>Dikarya</taxon>
        <taxon>Ascomycota</taxon>
        <taxon>Pezizomycotina</taxon>
        <taxon>Eurotiomycetes</taxon>
        <taxon>Eurotiomycetidae</taxon>
        <taxon>Eurotiales</taxon>
        <taxon>Aspergillaceae</taxon>
        <taxon>Aspergillus</taxon>
        <taxon>Aspergillus subgen. Fumigati</taxon>
    </lineage>
</organism>
<evidence type="ECO:0000256" key="1">
    <source>
        <dbReference type="ARBA" id="ARBA00006484"/>
    </source>
</evidence>
<dbReference type="PANTHER" id="PTHR43669">
    <property type="entry name" value="5-KETO-D-GLUCONATE 5-REDUCTASE"/>
    <property type="match status" value="1"/>
</dbReference>
<dbReference type="Pfam" id="PF00106">
    <property type="entry name" value="adh_short"/>
    <property type="match status" value="1"/>
</dbReference>
<reference evidence="4" key="1">
    <citation type="submission" date="2020-06" db="EMBL/GenBank/DDBJ databases">
        <title>Draft genome sequences of strains closely related to Aspergillus parafelis and Aspergillus hiratsukae.</title>
        <authorList>
            <person name="Dos Santos R.A.C."/>
            <person name="Rivero-Menendez O."/>
            <person name="Steenwyk J.L."/>
            <person name="Mead M.E."/>
            <person name="Goldman G.H."/>
            <person name="Alastruey-Izquierdo A."/>
            <person name="Rokas A."/>
        </authorList>
    </citation>
    <scope>NUCLEOTIDE SEQUENCE</scope>
    <source>
        <strain evidence="4">CNM-CM5623</strain>
    </source>
</reference>
<dbReference type="SUPFAM" id="SSF51735">
    <property type="entry name" value="NAD(P)-binding Rossmann-fold domains"/>
    <property type="match status" value="1"/>
</dbReference>
<dbReference type="Proteomes" id="UP000654922">
    <property type="component" value="Unassembled WGS sequence"/>
</dbReference>
<comment type="similarity">
    <text evidence="1">Belongs to the short-chain dehydrogenases/reductases (SDR) family.</text>
</comment>
<keyword evidence="2" id="KW-0521">NADP</keyword>
<dbReference type="InterPro" id="IPR036291">
    <property type="entry name" value="NAD(P)-bd_dom_sf"/>
</dbReference>
<name>A0A8H6QBZ0_9EURO</name>
<dbReference type="InterPro" id="IPR020904">
    <property type="entry name" value="Sc_DH/Rdtase_CS"/>
</dbReference>
<dbReference type="PRINTS" id="PR00081">
    <property type="entry name" value="GDHRDH"/>
</dbReference>
<keyword evidence="3" id="KW-0560">Oxidoreductase</keyword>
<accession>A0A8H6QBZ0</accession>
<dbReference type="OrthoDB" id="37659at2759"/>
<dbReference type="GO" id="GO:0016491">
    <property type="term" value="F:oxidoreductase activity"/>
    <property type="evidence" value="ECO:0007669"/>
    <property type="project" value="UniProtKB-KW"/>
</dbReference>
<dbReference type="EMBL" id="JACBAE010001235">
    <property type="protein sequence ID" value="KAF7169689.1"/>
    <property type="molecule type" value="Genomic_DNA"/>
</dbReference>
<dbReference type="PROSITE" id="PS00061">
    <property type="entry name" value="ADH_SHORT"/>
    <property type="match status" value="1"/>
</dbReference>
<dbReference type="AlphaFoldDB" id="A0A8H6QBZ0"/>